<reference evidence="2" key="1">
    <citation type="journal article" date="2014" name="Int. J. Syst. Evol. Microbiol.">
        <title>Complete genome sequence of Corynebacterium casei LMG S-19264T (=DSM 44701T), isolated from a smear-ripened cheese.</title>
        <authorList>
            <consortium name="US DOE Joint Genome Institute (JGI-PGF)"/>
            <person name="Walter F."/>
            <person name="Albersmeier A."/>
            <person name="Kalinowski J."/>
            <person name="Ruckert C."/>
        </authorList>
    </citation>
    <scope>NUCLEOTIDE SEQUENCE</scope>
    <source>
        <strain evidence="2">KCTC 12344</strain>
    </source>
</reference>
<reference evidence="2" key="2">
    <citation type="submission" date="2022-12" db="EMBL/GenBank/DDBJ databases">
        <authorList>
            <person name="Sun Q."/>
            <person name="Kim S."/>
        </authorList>
    </citation>
    <scope>NUCLEOTIDE SEQUENCE</scope>
    <source>
        <strain evidence="2">KCTC 12344</strain>
    </source>
</reference>
<dbReference type="Proteomes" id="UP000619512">
    <property type="component" value="Unassembled WGS sequence"/>
</dbReference>
<comment type="caution">
    <text evidence="2">The sequence shown here is derived from an EMBL/GenBank/DDBJ whole genome shotgun (WGS) entry which is preliminary data.</text>
</comment>
<accession>A0AA88C979</accession>
<organism evidence="2 3">
    <name type="scientific">Pseudoduganella plicata</name>
    <dbReference type="NCBI Taxonomy" id="321984"/>
    <lineage>
        <taxon>Bacteria</taxon>
        <taxon>Pseudomonadati</taxon>
        <taxon>Pseudomonadota</taxon>
        <taxon>Betaproteobacteria</taxon>
        <taxon>Burkholderiales</taxon>
        <taxon>Oxalobacteraceae</taxon>
        <taxon>Telluria group</taxon>
        <taxon>Pseudoduganella</taxon>
    </lineage>
</organism>
<name>A0AA88C979_9BURK</name>
<feature type="domain" description="DUF4123" evidence="1">
    <location>
        <begin position="20"/>
        <end position="140"/>
    </location>
</feature>
<gene>
    <name evidence="2" type="ORF">GCM10007388_51160</name>
</gene>
<evidence type="ECO:0000313" key="2">
    <source>
        <dbReference type="EMBL" id="GGZ11612.1"/>
    </source>
</evidence>
<dbReference type="RefSeq" id="WP_189569368.1">
    <property type="nucleotide sequence ID" value="NZ_BMWW01000021.1"/>
</dbReference>
<proteinExistence type="predicted"/>
<sequence>MIDVVERLAQLQQDVSSARLYALVDGVQHQVHRGVRIDDGAGRYSLFHGTADAPLAPAGPWLIDADIAGQTYTADLAALEREAAAVSWIFASQDLVGLAQLLQLNLDMKLPDGRSALVRFWDPRVLYSLAEVLTSEQRHAFFGHVHEWHLLHKGRRVWIGRHRDNA</sequence>
<evidence type="ECO:0000313" key="3">
    <source>
        <dbReference type="Proteomes" id="UP000619512"/>
    </source>
</evidence>
<evidence type="ECO:0000259" key="1">
    <source>
        <dbReference type="Pfam" id="PF13503"/>
    </source>
</evidence>
<dbReference type="AlphaFoldDB" id="A0AA88C979"/>
<dbReference type="Pfam" id="PF13503">
    <property type="entry name" value="DUF4123"/>
    <property type="match status" value="1"/>
</dbReference>
<protein>
    <recommendedName>
        <fullName evidence="1">DUF4123 domain-containing protein</fullName>
    </recommendedName>
</protein>
<dbReference type="EMBL" id="BMWW01000021">
    <property type="protein sequence ID" value="GGZ11612.1"/>
    <property type="molecule type" value="Genomic_DNA"/>
</dbReference>
<dbReference type="InterPro" id="IPR025391">
    <property type="entry name" value="DUF4123"/>
</dbReference>